<dbReference type="Pfam" id="PF01437">
    <property type="entry name" value="PSI"/>
    <property type="match status" value="1"/>
</dbReference>
<feature type="chain" id="PRO_5044336078" evidence="9">
    <location>
        <begin position="22"/>
        <end position="738"/>
    </location>
</feature>
<dbReference type="GO" id="GO:0030335">
    <property type="term" value="P:positive regulation of cell migration"/>
    <property type="evidence" value="ECO:0007669"/>
    <property type="project" value="TreeGrafter"/>
</dbReference>
<keyword evidence="8" id="KW-0812">Transmembrane</keyword>
<dbReference type="SMART" id="SM00630">
    <property type="entry name" value="Sema"/>
    <property type="match status" value="1"/>
</dbReference>
<evidence type="ECO:0000256" key="4">
    <source>
        <dbReference type="ARBA" id="ARBA00023157"/>
    </source>
</evidence>
<sequence>MNTVLSAVCLSVLCVPCPAQASGQAGPVVPRQTVTYDESNGVVFREKDVWNYTTMLLREDLGLLILGARGVIFGLDINNISRKKASVNWAVKEEKKKECTYKGKSSEIECENYIRVLHETEDGRMYVCGTNAFSPTCDYLTYSDGKLTLTNTEEDGKGKCPFDPFQRHSSVWLDGELYSATSMNFLGSEPVVMRSIHRETIRTEFKTSWLNEPTFVHMNNVPASKNSSEDEKVYLFFNEFAVEYDFYSKLPVSRVARVCKGDVGGQRTLQRKWTTFMKALLKCPVMESQLPYLVQDVFRWCRDDLSSCIFYAVFTPQMGSSNSSAVCAYDTQNIEEVFSKGKFKTPASVGNSFVKWVMYTDEIPTPRPGACINEEARNMNIKSSMDLPDKTLQFIRDRPLMDQTIEPLYSRPVLVKKGPAFTRIVVDSITALDGSSYQVMFIGTESGCVLKAVDYGDQNSEEMFIIEEVQLFPSFEPIKTLRLAVSTGCLYVGSELKLVQMPLSACQRYPSCVDCVLARDPYCAWDVTAEQCIRLPASASSELIQNVTDGNPFQCPVSAREAPQAKDLIFIEDADVHMPCQPSSNFAQLDWQRNGEPLPPSERHRLLRNVLVIGRASEEDSGLYSCWSTEQDVRILLAMYELKMDDYSRSAYHERQFQKSSLETLKVMVGLLTILVFVLSGWIFYKGYCGCLRQSRSGDPAQHEGRMFKPLRVLQHRTGKQTTPLENQNNSHTRHEEE</sequence>
<dbReference type="SUPFAM" id="SSF101912">
    <property type="entry name" value="Sema domain"/>
    <property type="match status" value="1"/>
</dbReference>
<dbReference type="InterPro" id="IPR016201">
    <property type="entry name" value="PSI"/>
</dbReference>
<dbReference type="PROSITE" id="PS50835">
    <property type="entry name" value="IG_LIKE"/>
    <property type="match status" value="1"/>
</dbReference>
<keyword evidence="9" id="KW-0732">Signal</keyword>
<evidence type="ECO:0000256" key="5">
    <source>
        <dbReference type="ARBA" id="ARBA00023180"/>
    </source>
</evidence>
<dbReference type="GO" id="GO:0045499">
    <property type="term" value="F:chemorepellent activity"/>
    <property type="evidence" value="ECO:0007669"/>
    <property type="project" value="TreeGrafter"/>
</dbReference>
<comment type="subcellular location">
    <subcellularLocation>
        <location evidence="1">Membrane</location>
    </subcellularLocation>
</comment>
<dbReference type="GO" id="GO:0000122">
    <property type="term" value="P:negative regulation of transcription by RNA polymerase II"/>
    <property type="evidence" value="ECO:0007669"/>
    <property type="project" value="TreeGrafter"/>
</dbReference>
<dbReference type="InterPro" id="IPR007110">
    <property type="entry name" value="Ig-like_dom"/>
</dbReference>
<dbReference type="GeneID" id="114788815"/>
<evidence type="ECO:0000256" key="1">
    <source>
        <dbReference type="ARBA" id="ARBA00004370"/>
    </source>
</evidence>
<dbReference type="Pfam" id="PF01403">
    <property type="entry name" value="Sema"/>
    <property type="match status" value="1"/>
</dbReference>
<protein>
    <submittedName>
        <fullName evidence="12">Uncharacterized protein</fullName>
    </submittedName>
</protein>
<keyword evidence="3 8" id="KW-0472">Membrane</keyword>
<dbReference type="InterPro" id="IPR001627">
    <property type="entry name" value="Semap_dom"/>
</dbReference>
<dbReference type="Gene3D" id="2.60.40.10">
    <property type="entry name" value="Immunoglobulins"/>
    <property type="match status" value="1"/>
</dbReference>
<dbReference type="GO" id="GO:0001755">
    <property type="term" value="P:neural crest cell migration"/>
    <property type="evidence" value="ECO:0007669"/>
    <property type="project" value="TreeGrafter"/>
</dbReference>
<accession>A0AAY4D1A7</accession>
<dbReference type="FunFam" id="2.130.10.10:FF:001703">
    <property type="entry name" value="Semaphorin 4e"/>
    <property type="match status" value="1"/>
</dbReference>
<dbReference type="SMART" id="SM00423">
    <property type="entry name" value="PSI"/>
    <property type="match status" value="1"/>
</dbReference>
<evidence type="ECO:0000259" key="10">
    <source>
        <dbReference type="PROSITE" id="PS50835"/>
    </source>
</evidence>
<evidence type="ECO:0000313" key="13">
    <source>
        <dbReference type="Proteomes" id="UP000694580"/>
    </source>
</evidence>
<dbReference type="Ensembl" id="ENSDCDT00010048517.1">
    <property type="protein sequence ID" value="ENSDCDP00010038849.1"/>
    <property type="gene ID" value="ENSDCDG00010025053.1"/>
</dbReference>
<dbReference type="InterPro" id="IPR013783">
    <property type="entry name" value="Ig-like_fold"/>
</dbReference>
<evidence type="ECO:0000256" key="7">
    <source>
        <dbReference type="SAM" id="MobiDB-lite"/>
    </source>
</evidence>
<dbReference type="GO" id="GO:0005886">
    <property type="term" value="C:plasma membrane"/>
    <property type="evidence" value="ECO:0007669"/>
    <property type="project" value="TreeGrafter"/>
</dbReference>
<dbReference type="InterPro" id="IPR002165">
    <property type="entry name" value="Plexin_repeat"/>
</dbReference>
<dbReference type="PANTHER" id="PTHR11036">
    <property type="entry name" value="SEMAPHORIN"/>
    <property type="match status" value="1"/>
</dbReference>
<feature type="compositionally biased region" description="Polar residues" evidence="7">
    <location>
        <begin position="720"/>
        <end position="731"/>
    </location>
</feature>
<evidence type="ECO:0000256" key="3">
    <source>
        <dbReference type="ARBA" id="ARBA00023136"/>
    </source>
</evidence>
<evidence type="ECO:0000256" key="2">
    <source>
        <dbReference type="ARBA" id="ARBA00009492"/>
    </source>
</evidence>
<reference evidence="12 13" key="1">
    <citation type="submission" date="2020-06" db="EMBL/GenBank/DDBJ databases">
        <authorList>
            <consortium name="Wellcome Sanger Institute Data Sharing"/>
        </authorList>
    </citation>
    <scope>NUCLEOTIDE SEQUENCE [LARGE SCALE GENOMIC DNA]</scope>
</reference>
<reference evidence="12" key="2">
    <citation type="submission" date="2025-08" db="UniProtKB">
        <authorList>
            <consortium name="Ensembl"/>
        </authorList>
    </citation>
    <scope>IDENTIFICATION</scope>
</reference>
<dbReference type="InterPro" id="IPR015943">
    <property type="entry name" value="WD40/YVTN_repeat-like_dom_sf"/>
</dbReference>
<evidence type="ECO:0000256" key="6">
    <source>
        <dbReference type="PROSITE-ProRule" id="PRU00352"/>
    </source>
</evidence>
<keyword evidence="8" id="KW-1133">Transmembrane helix</keyword>
<evidence type="ECO:0000313" key="12">
    <source>
        <dbReference type="Ensembl" id="ENSDCDP00010038849.1"/>
    </source>
</evidence>
<dbReference type="SUPFAM" id="SSF48726">
    <property type="entry name" value="Immunoglobulin"/>
    <property type="match status" value="1"/>
</dbReference>
<dbReference type="Proteomes" id="UP000694580">
    <property type="component" value="Chromosome 4"/>
</dbReference>
<dbReference type="PROSITE" id="PS51004">
    <property type="entry name" value="SEMA"/>
    <property type="match status" value="1"/>
</dbReference>
<feature type="domain" description="Sema" evidence="11">
    <location>
        <begin position="31"/>
        <end position="503"/>
    </location>
</feature>
<dbReference type="GO" id="GO:0005615">
    <property type="term" value="C:extracellular space"/>
    <property type="evidence" value="ECO:0007669"/>
    <property type="project" value="TreeGrafter"/>
</dbReference>
<feature type="domain" description="Ig-like" evidence="10">
    <location>
        <begin position="556"/>
        <end position="626"/>
    </location>
</feature>
<dbReference type="GO" id="GO:0071526">
    <property type="term" value="P:semaphorin-plexin signaling pathway"/>
    <property type="evidence" value="ECO:0007669"/>
    <property type="project" value="TreeGrafter"/>
</dbReference>
<evidence type="ECO:0000256" key="8">
    <source>
        <dbReference type="SAM" id="Phobius"/>
    </source>
</evidence>
<dbReference type="Gene3D" id="3.30.1680.10">
    <property type="entry name" value="ligand-binding face of the semaphorins, domain 2"/>
    <property type="match status" value="1"/>
</dbReference>
<dbReference type="InterPro" id="IPR027231">
    <property type="entry name" value="Semaphorin"/>
</dbReference>
<feature type="region of interest" description="Disordered" evidence="7">
    <location>
        <begin position="718"/>
        <end position="738"/>
    </location>
</feature>
<dbReference type="InterPro" id="IPR036179">
    <property type="entry name" value="Ig-like_dom_sf"/>
</dbReference>
<dbReference type="PANTHER" id="PTHR11036:SF135">
    <property type="entry name" value="SEMAPHORIN 4D ISOFORM X1-RELATED"/>
    <property type="match status" value="1"/>
</dbReference>
<evidence type="ECO:0000259" key="11">
    <source>
        <dbReference type="PROSITE" id="PS51004"/>
    </source>
</evidence>
<name>A0AAY4D1A7_9TELE</name>
<comment type="similarity">
    <text evidence="2">Belongs to the semaphorin family.</text>
</comment>
<comment type="caution">
    <text evidence="6">Lacks conserved residue(s) required for the propagation of feature annotation.</text>
</comment>
<proteinExistence type="inferred from homology"/>
<keyword evidence="13" id="KW-1185">Reference proteome</keyword>
<dbReference type="RefSeq" id="XP_028833561.1">
    <property type="nucleotide sequence ID" value="XM_028977728.1"/>
</dbReference>
<feature type="signal peptide" evidence="9">
    <location>
        <begin position="1"/>
        <end position="21"/>
    </location>
</feature>
<dbReference type="GO" id="GO:0030215">
    <property type="term" value="F:semaphorin receptor binding"/>
    <property type="evidence" value="ECO:0007669"/>
    <property type="project" value="InterPro"/>
</dbReference>
<keyword evidence="5" id="KW-0325">Glycoprotein</keyword>
<dbReference type="GO" id="GO:0007411">
    <property type="term" value="P:axon guidance"/>
    <property type="evidence" value="ECO:0007669"/>
    <property type="project" value="TreeGrafter"/>
</dbReference>
<dbReference type="GeneTree" id="ENSGT00940000165728"/>
<dbReference type="RefSeq" id="XP_028833560.1">
    <property type="nucleotide sequence ID" value="XM_028977727.1"/>
</dbReference>
<feature type="transmembrane region" description="Helical" evidence="8">
    <location>
        <begin position="665"/>
        <end position="685"/>
    </location>
</feature>
<dbReference type="Gene3D" id="2.130.10.10">
    <property type="entry name" value="YVTN repeat-like/Quinoprotein amine dehydrogenase"/>
    <property type="match status" value="1"/>
</dbReference>
<dbReference type="InterPro" id="IPR036352">
    <property type="entry name" value="Semap_dom_sf"/>
</dbReference>
<reference evidence="12" key="3">
    <citation type="submission" date="2025-09" db="UniProtKB">
        <authorList>
            <consortium name="Ensembl"/>
        </authorList>
    </citation>
    <scope>IDENTIFICATION</scope>
</reference>
<dbReference type="SUPFAM" id="SSF103575">
    <property type="entry name" value="Plexin repeat"/>
    <property type="match status" value="1"/>
</dbReference>
<dbReference type="AlphaFoldDB" id="A0AAY4D1A7"/>
<keyword evidence="4" id="KW-1015">Disulfide bond</keyword>
<dbReference type="GO" id="GO:0043931">
    <property type="term" value="P:ossification involved in bone maturation"/>
    <property type="evidence" value="ECO:0007669"/>
    <property type="project" value="TreeGrafter"/>
</dbReference>
<gene>
    <name evidence="12" type="primary">sema4e</name>
</gene>
<evidence type="ECO:0000256" key="9">
    <source>
        <dbReference type="SAM" id="SignalP"/>
    </source>
</evidence>
<organism evidence="12 13">
    <name type="scientific">Denticeps clupeoides</name>
    <name type="common">denticle herring</name>
    <dbReference type="NCBI Taxonomy" id="299321"/>
    <lineage>
        <taxon>Eukaryota</taxon>
        <taxon>Metazoa</taxon>
        <taxon>Chordata</taxon>
        <taxon>Craniata</taxon>
        <taxon>Vertebrata</taxon>
        <taxon>Euteleostomi</taxon>
        <taxon>Actinopterygii</taxon>
        <taxon>Neopterygii</taxon>
        <taxon>Teleostei</taxon>
        <taxon>Clupei</taxon>
        <taxon>Clupeiformes</taxon>
        <taxon>Denticipitoidei</taxon>
        <taxon>Denticipitidae</taxon>
        <taxon>Denticeps</taxon>
    </lineage>
</organism>